<dbReference type="InterPro" id="IPR007167">
    <property type="entry name" value="Fe-transptr_FeoA-like"/>
</dbReference>
<evidence type="ECO:0000256" key="1">
    <source>
        <dbReference type="ARBA" id="ARBA00023004"/>
    </source>
</evidence>
<dbReference type="PANTHER" id="PTHR42954:SF2">
    <property type="entry name" value="FE(2+) TRANSPORT PROTEIN A"/>
    <property type="match status" value="1"/>
</dbReference>
<dbReference type="PANTHER" id="PTHR42954">
    <property type="entry name" value="FE(2+) TRANSPORT PROTEIN A"/>
    <property type="match status" value="1"/>
</dbReference>
<keyword evidence="4" id="KW-1185">Reference proteome</keyword>
<name>A0ABP2ALY4_SARVE</name>
<dbReference type="Pfam" id="PF04023">
    <property type="entry name" value="FeoA"/>
    <property type="match status" value="1"/>
</dbReference>
<keyword evidence="1" id="KW-0408">Iron</keyword>
<evidence type="ECO:0000313" key="4">
    <source>
        <dbReference type="Proteomes" id="UP000095488"/>
    </source>
</evidence>
<dbReference type="InterPro" id="IPR038157">
    <property type="entry name" value="FeoA_core_dom"/>
</dbReference>
<sequence>MSLFDLRLEKHKKFKNTKETLTSLYDLKIGQSGIIEKVTGNSKLAKRLLALGCIEGTEVTVKGVAPLGDPLIINFRGFDLAIRKKDAKNIFLTN</sequence>
<reference evidence="3 4" key="1">
    <citation type="submission" date="2015-09" db="EMBL/GenBank/DDBJ databases">
        <authorList>
            <consortium name="Pathogen Informatics"/>
            <person name="Wu L."/>
            <person name="Ma J."/>
        </authorList>
    </citation>
    <scope>NUCLEOTIDE SEQUENCE [LARGE SCALE GENOMIC DNA]</scope>
    <source>
        <strain evidence="3 4">2789STDY5834858</strain>
    </source>
</reference>
<evidence type="ECO:0000313" key="3">
    <source>
        <dbReference type="EMBL" id="CUN46592.1"/>
    </source>
</evidence>
<protein>
    <submittedName>
        <fullName evidence="3">Ferrous iron transport protein A</fullName>
    </submittedName>
</protein>
<dbReference type="EMBL" id="CYZR01000001">
    <property type="protein sequence ID" value="CUN46592.1"/>
    <property type="molecule type" value="Genomic_DNA"/>
</dbReference>
<dbReference type="Proteomes" id="UP000095488">
    <property type="component" value="Unassembled WGS sequence"/>
</dbReference>
<feature type="domain" description="Ferrous iron transporter FeoA-like" evidence="2">
    <location>
        <begin position="22"/>
        <end position="94"/>
    </location>
</feature>
<dbReference type="SUPFAM" id="SSF50037">
    <property type="entry name" value="C-terminal domain of transcriptional repressors"/>
    <property type="match status" value="1"/>
</dbReference>
<gene>
    <name evidence="3" type="primary">feoA</name>
    <name evidence="3" type="ORF">ERS852473_00231</name>
</gene>
<accession>A0ABP2ALY4</accession>
<dbReference type="Gene3D" id="2.30.30.90">
    <property type="match status" value="1"/>
</dbReference>
<evidence type="ECO:0000259" key="2">
    <source>
        <dbReference type="SMART" id="SM00899"/>
    </source>
</evidence>
<organism evidence="3 4">
    <name type="scientific">Sarcina ventriculi</name>
    <name type="common">Clostridium ventriculi</name>
    <dbReference type="NCBI Taxonomy" id="1267"/>
    <lineage>
        <taxon>Bacteria</taxon>
        <taxon>Bacillati</taxon>
        <taxon>Bacillota</taxon>
        <taxon>Clostridia</taxon>
        <taxon>Eubacteriales</taxon>
        <taxon>Clostridiaceae</taxon>
        <taxon>Sarcina</taxon>
    </lineage>
</organism>
<dbReference type="InterPro" id="IPR008988">
    <property type="entry name" value="Transcriptional_repressor_C"/>
</dbReference>
<dbReference type="SMART" id="SM00899">
    <property type="entry name" value="FeoA"/>
    <property type="match status" value="1"/>
</dbReference>
<dbReference type="InterPro" id="IPR052713">
    <property type="entry name" value="FeoA"/>
</dbReference>
<proteinExistence type="predicted"/>
<comment type="caution">
    <text evidence="3">The sequence shown here is derived from an EMBL/GenBank/DDBJ whole genome shotgun (WGS) entry which is preliminary data.</text>
</comment>